<evidence type="ECO:0000256" key="12">
    <source>
        <dbReference type="RuleBase" id="RU368094"/>
    </source>
</evidence>
<dbReference type="GO" id="GO:0006646">
    <property type="term" value="P:phosphatidylethanolamine biosynthetic process"/>
    <property type="evidence" value="ECO:0007669"/>
    <property type="project" value="UniProtKB-UniPathway"/>
</dbReference>
<name>S8BSX1_9LAMI</name>
<evidence type="ECO:0000256" key="3">
    <source>
        <dbReference type="ARBA" id="ARBA00022516"/>
    </source>
</evidence>
<comment type="catalytic activity">
    <reaction evidence="12">
        <text>a CDP-1,2-diacyl-sn-glycerol + L-serine = a 1,2-diacyl-sn-glycero-3-phospho-L-serine + CMP + H(+)</text>
        <dbReference type="Rhea" id="RHEA:16913"/>
        <dbReference type="ChEBI" id="CHEBI:15378"/>
        <dbReference type="ChEBI" id="CHEBI:33384"/>
        <dbReference type="ChEBI" id="CHEBI:57262"/>
        <dbReference type="ChEBI" id="CHEBI:58332"/>
        <dbReference type="ChEBI" id="CHEBI:60377"/>
        <dbReference type="EC" id="2.7.8.8"/>
    </reaction>
</comment>
<keyword evidence="10 12" id="KW-0594">Phospholipid biosynthesis</keyword>
<gene>
    <name evidence="13" type="ORF">M569_17117</name>
</gene>
<keyword evidence="7 12" id="KW-1133">Transmembrane helix</keyword>
<dbReference type="PANTHER" id="PTHR15362:SF7">
    <property type="entry name" value="PHOSPHATIDYLSERINE SYNTHASE 2"/>
    <property type="match status" value="1"/>
</dbReference>
<evidence type="ECO:0000256" key="6">
    <source>
        <dbReference type="ARBA" id="ARBA00022824"/>
    </source>
</evidence>
<evidence type="ECO:0000256" key="10">
    <source>
        <dbReference type="ARBA" id="ARBA00023209"/>
    </source>
</evidence>
<dbReference type="GO" id="GO:0106245">
    <property type="term" value="F:L-serine-phosphatidylethanolamine phosphatidyltransferase activity"/>
    <property type="evidence" value="ECO:0007669"/>
    <property type="project" value="InterPro"/>
</dbReference>
<keyword evidence="9 12" id="KW-0472">Membrane</keyword>
<comment type="function">
    <text evidence="12">Catalyzes a base-exchange reaction in which the polar head group of phosphatidylethanolamine (PE) is replaced by L-serine.</text>
</comment>
<accession>S8BSX1</accession>
<dbReference type="OrthoDB" id="10265393at2759"/>
<reference evidence="13 14" key="1">
    <citation type="journal article" date="2013" name="BMC Genomics">
        <title>The miniature genome of a carnivorous plant Genlisea aurea contains a low number of genes and short non-coding sequences.</title>
        <authorList>
            <person name="Leushkin E.V."/>
            <person name="Sutormin R.A."/>
            <person name="Nabieva E.R."/>
            <person name="Penin A.A."/>
            <person name="Kondrashov A.S."/>
            <person name="Logacheva M.D."/>
        </authorList>
    </citation>
    <scope>NUCLEOTIDE SEQUENCE [LARGE SCALE GENOMIC DNA]</scope>
</reference>
<feature type="non-terminal residue" evidence="13">
    <location>
        <position position="144"/>
    </location>
</feature>
<keyword evidence="4 12" id="KW-0808">Transferase</keyword>
<evidence type="ECO:0000313" key="14">
    <source>
        <dbReference type="Proteomes" id="UP000015453"/>
    </source>
</evidence>
<comment type="subcellular location">
    <subcellularLocation>
        <location evidence="1 12">Endoplasmic reticulum membrane</location>
        <topology evidence="1 12">Multi-pass membrane protein</topology>
    </subcellularLocation>
</comment>
<keyword evidence="6 12" id="KW-0256">Endoplasmic reticulum</keyword>
<evidence type="ECO:0000256" key="5">
    <source>
        <dbReference type="ARBA" id="ARBA00022692"/>
    </source>
</evidence>
<keyword evidence="11 12" id="KW-1208">Phospholipid metabolism</keyword>
<feature type="transmembrane region" description="Helical" evidence="12">
    <location>
        <begin position="43"/>
        <end position="60"/>
    </location>
</feature>
<evidence type="ECO:0000313" key="13">
    <source>
        <dbReference type="EMBL" id="EPS57700.1"/>
    </source>
</evidence>
<evidence type="ECO:0000256" key="4">
    <source>
        <dbReference type="ARBA" id="ARBA00022679"/>
    </source>
</evidence>
<keyword evidence="3 12" id="KW-0444">Lipid biosynthesis</keyword>
<comment type="similarity">
    <text evidence="12">Belongs to the CDP-alcohol phosphatidyltransferase class-I family.</text>
</comment>
<comment type="pathway">
    <text evidence="12">Phospholipid metabolism; phosphatidylethanolamine biosynthesis; phosphatidylethanolamine from CDP-diacylglycerol: step 1/2.</text>
</comment>
<sequence>MEANMVRRARLQDTMNQNGDQNRLNLEDDLDPWTSWAYKPRTITLLLIGACFLVWASGALDPEGSSDSDSATTVKRGLWAMTAVYLAYSLLQAPSTLLIRPHPALWRLVHGLAVIYLVALTFLLFQNRDDARKFMRFLHPDLGV</sequence>
<dbReference type="UniPathway" id="UPA00558">
    <property type="reaction ID" value="UER00615"/>
</dbReference>
<evidence type="ECO:0000256" key="11">
    <source>
        <dbReference type="ARBA" id="ARBA00023264"/>
    </source>
</evidence>
<dbReference type="AlphaFoldDB" id="S8BSX1"/>
<dbReference type="GO" id="GO:0006659">
    <property type="term" value="P:phosphatidylserine biosynthetic process"/>
    <property type="evidence" value="ECO:0007669"/>
    <property type="project" value="UniProtKB-UniRule"/>
</dbReference>
<evidence type="ECO:0000256" key="8">
    <source>
        <dbReference type="ARBA" id="ARBA00023098"/>
    </source>
</evidence>
<evidence type="ECO:0000256" key="9">
    <source>
        <dbReference type="ARBA" id="ARBA00023136"/>
    </source>
</evidence>
<comment type="caution">
    <text evidence="12">Lacks conserved residue(s) required for the propagation of feature annotation.</text>
</comment>
<comment type="pathway">
    <text evidence="2">Lipid metabolism.</text>
</comment>
<keyword evidence="14" id="KW-1185">Reference proteome</keyword>
<dbReference type="InterPro" id="IPR004277">
    <property type="entry name" value="PSS"/>
</dbReference>
<evidence type="ECO:0000256" key="7">
    <source>
        <dbReference type="ARBA" id="ARBA00022989"/>
    </source>
</evidence>
<dbReference type="Proteomes" id="UP000015453">
    <property type="component" value="Unassembled WGS sequence"/>
</dbReference>
<dbReference type="GO" id="GO:0003882">
    <property type="term" value="F:CDP-diacylglycerol-serine O-phosphatidyltransferase activity"/>
    <property type="evidence" value="ECO:0007669"/>
    <property type="project" value="UniProtKB-UniRule"/>
</dbReference>
<evidence type="ECO:0000256" key="1">
    <source>
        <dbReference type="ARBA" id="ARBA00004477"/>
    </source>
</evidence>
<keyword evidence="8 12" id="KW-0443">Lipid metabolism</keyword>
<dbReference type="Pfam" id="PF03034">
    <property type="entry name" value="PSS"/>
    <property type="match status" value="1"/>
</dbReference>
<organism evidence="13 14">
    <name type="scientific">Genlisea aurea</name>
    <dbReference type="NCBI Taxonomy" id="192259"/>
    <lineage>
        <taxon>Eukaryota</taxon>
        <taxon>Viridiplantae</taxon>
        <taxon>Streptophyta</taxon>
        <taxon>Embryophyta</taxon>
        <taxon>Tracheophyta</taxon>
        <taxon>Spermatophyta</taxon>
        <taxon>Magnoliopsida</taxon>
        <taxon>eudicotyledons</taxon>
        <taxon>Gunneridae</taxon>
        <taxon>Pentapetalae</taxon>
        <taxon>asterids</taxon>
        <taxon>lamiids</taxon>
        <taxon>Lamiales</taxon>
        <taxon>Lentibulariaceae</taxon>
        <taxon>Genlisea</taxon>
    </lineage>
</organism>
<protein>
    <recommendedName>
        <fullName evidence="12">CDP-diacylglycerol--serine O-phosphatidyltransferase</fullName>
        <ecNumber evidence="12">2.7.8.8</ecNumber>
    </recommendedName>
    <alternativeName>
        <fullName evidence="12">Phosphatidylserine synthase</fullName>
    </alternativeName>
</protein>
<comment type="caution">
    <text evidence="13">The sequence shown here is derived from an EMBL/GenBank/DDBJ whole genome shotgun (WGS) entry which is preliminary data.</text>
</comment>
<dbReference type="PANTHER" id="PTHR15362">
    <property type="entry name" value="PHOSPHATIDYLINOSITOL SYNTHASE"/>
    <property type="match status" value="1"/>
</dbReference>
<dbReference type="GO" id="GO:0005789">
    <property type="term" value="C:endoplasmic reticulum membrane"/>
    <property type="evidence" value="ECO:0007669"/>
    <property type="project" value="UniProtKB-SubCell"/>
</dbReference>
<dbReference type="EC" id="2.7.8.8" evidence="12"/>
<keyword evidence="5 12" id="KW-0812">Transmembrane</keyword>
<proteinExistence type="inferred from homology"/>
<evidence type="ECO:0000256" key="2">
    <source>
        <dbReference type="ARBA" id="ARBA00005189"/>
    </source>
</evidence>
<feature type="transmembrane region" description="Helical" evidence="12">
    <location>
        <begin position="104"/>
        <end position="125"/>
    </location>
</feature>
<dbReference type="EMBL" id="AUSU01009938">
    <property type="protein sequence ID" value="EPS57700.1"/>
    <property type="molecule type" value="Genomic_DNA"/>
</dbReference>